<dbReference type="SUPFAM" id="SSF51695">
    <property type="entry name" value="PLC-like phosphodiesterases"/>
    <property type="match status" value="1"/>
</dbReference>
<dbReference type="AlphaFoldDB" id="K0TGU0"/>
<dbReference type="GO" id="GO:0006629">
    <property type="term" value="P:lipid metabolic process"/>
    <property type="evidence" value="ECO:0007669"/>
    <property type="project" value="InterPro"/>
</dbReference>
<protein>
    <submittedName>
        <fullName evidence="2">Uncharacterized protein</fullName>
    </submittedName>
</protein>
<comment type="caution">
    <text evidence="2">The sequence shown here is derived from an EMBL/GenBank/DDBJ whole genome shotgun (WGS) entry which is preliminary data.</text>
</comment>
<accession>K0TGU0</accession>
<feature type="compositionally biased region" description="Acidic residues" evidence="1">
    <location>
        <begin position="126"/>
        <end position="136"/>
    </location>
</feature>
<dbReference type="EMBL" id="AGNL01002469">
    <property type="protein sequence ID" value="EJK76189.1"/>
    <property type="molecule type" value="Genomic_DNA"/>
</dbReference>
<reference evidence="2 3" key="1">
    <citation type="journal article" date="2012" name="Genome Biol.">
        <title>Genome and low-iron response of an oceanic diatom adapted to chronic iron limitation.</title>
        <authorList>
            <person name="Lommer M."/>
            <person name="Specht M."/>
            <person name="Roy A.S."/>
            <person name="Kraemer L."/>
            <person name="Andreson R."/>
            <person name="Gutowska M.A."/>
            <person name="Wolf J."/>
            <person name="Bergner S.V."/>
            <person name="Schilhabel M.B."/>
            <person name="Klostermeier U.C."/>
            <person name="Beiko R.G."/>
            <person name="Rosenstiel P."/>
            <person name="Hippler M."/>
            <person name="Laroche J."/>
        </authorList>
    </citation>
    <scope>NUCLEOTIDE SEQUENCE [LARGE SCALE GENOMIC DNA]</scope>
    <source>
        <strain evidence="2 3">CCMP1005</strain>
    </source>
</reference>
<dbReference type="InterPro" id="IPR017946">
    <property type="entry name" value="PLC-like_Pdiesterase_TIM-brl"/>
</dbReference>
<dbReference type="Proteomes" id="UP000266841">
    <property type="component" value="Unassembled WGS sequence"/>
</dbReference>
<sequence>EVPKVVSNAQNRSLLGRFWTRTNERTNERTNGRTDILASSLIQRPFSKTIMKLNLAIAATAALAASNTLVGVVANEENNHNATAAEWQEQGIIATALEPINLQGDLKRRGGDRAREARGGYRENGDDLDTAGDEDPFYGPNGDAELVSVSESQLDSSEPAVLSTKRRLKSGKHAKSAKAKHAKSAKKPHSPEATPSEEGGGRMMRKRPSYIIAHRINDGHIIERSLNKGANVIEVDVRYNRPTIFASRRWVADHDGVYAWSTQLDDWLEDAKRAADRKGDAFAGIIFDIKTPTNLLNLRSLVRARLPNNLNVIYGIAKYNDKDKLKVLFADTRSNEGYAIDEDNDPQRVQRFFKSHGVNNFWYGNGILVAGIGPNVRASLVEAAKERDNNSGIKKTYVWTLASDSSILDYFKNVKVDGVMVNESTLEDARRIAMDAGNHIGIMGAAGTPDNGYLRSLIKLVRTLVIATLSGLFNSSNYYLYYSVVPEQRYQVLEHAHRGLHHRHHRPAADRPSSTSSTDDTNMSHPAVSFEDATR</sequence>
<feature type="compositionally biased region" description="Basic residues" evidence="1">
    <location>
        <begin position="164"/>
        <end position="188"/>
    </location>
</feature>
<dbReference type="Gene3D" id="3.20.20.190">
    <property type="entry name" value="Phosphatidylinositol (PI) phosphodiesterase"/>
    <property type="match status" value="1"/>
</dbReference>
<gene>
    <name evidence="2" type="ORF">THAOC_02064</name>
</gene>
<feature type="region of interest" description="Disordered" evidence="1">
    <location>
        <begin position="106"/>
        <end position="204"/>
    </location>
</feature>
<dbReference type="GO" id="GO:0008081">
    <property type="term" value="F:phosphoric diester hydrolase activity"/>
    <property type="evidence" value="ECO:0007669"/>
    <property type="project" value="InterPro"/>
</dbReference>
<name>K0TGU0_THAOC</name>
<feature type="compositionally biased region" description="Low complexity" evidence="1">
    <location>
        <begin position="510"/>
        <end position="521"/>
    </location>
</feature>
<feature type="region of interest" description="Disordered" evidence="1">
    <location>
        <begin position="498"/>
        <end position="535"/>
    </location>
</feature>
<evidence type="ECO:0000313" key="3">
    <source>
        <dbReference type="Proteomes" id="UP000266841"/>
    </source>
</evidence>
<feature type="non-terminal residue" evidence="2">
    <location>
        <position position="1"/>
    </location>
</feature>
<evidence type="ECO:0000256" key="1">
    <source>
        <dbReference type="SAM" id="MobiDB-lite"/>
    </source>
</evidence>
<evidence type="ECO:0000313" key="2">
    <source>
        <dbReference type="EMBL" id="EJK76189.1"/>
    </source>
</evidence>
<feature type="compositionally biased region" description="Basic and acidic residues" evidence="1">
    <location>
        <begin position="106"/>
        <end position="125"/>
    </location>
</feature>
<organism evidence="2 3">
    <name type="scientific">Thalassiosira oceanica</name>
    <name type="common">Marine diatom</name>
    <dbReference type="NCBI Taxonomy" id="159749"/>
    <lineage>
        <taxon>Eukaryota</taxon>
        <taxon>Sar</taxon>
        <taxon>Stramenopiles</taxon>
        <taxon>Ochrophyta</taxon>
        <taxon>Bacillariophyta</taxon>
        <taxon>Coscinodiscophyceae</taxon>
        <taxon>Thalassiosirophycidae</taxon>
        <taxon>Thalassiosirales</taxon>
        <taxon>Thalassiosiraceae</taxon>
        <taxon>Thalassiosira</taxon>
    </lineage>
</organism>
<keyword evidence="3" id="KW-1185">Reference proteome</keyword>
<proteinExistence type="predicted"/>